<dbReference type="EMBL" id="JAJJMA010280068">
    <property type="protein sequence ID" value="MCL7046337.1"/>
    <property type="molecule type" value="Genomic_DNA"/>
</dbReference>
<feature type="transmembrane region" description="Helical" evidence="1">
    <location>
        <begin position="155"/>
        <end position="175"/>
    </location>
</feature>
<evidence type="ECO:0000313" key="3">
    <source>
        <dbReference type="Proteomes" id="UP001177140"/>
    </source>
</evidence>
<feature type="transmembrane region" description="Helical" evidence="1">
    <location>
        <begin position="124"/>
        <end position="149"/>
    </location>
</feature>
<dbReference type="PANTHER" id="PTHR33133:SF24">
    <property type="entry name" value="OS01G0800300 PROTEIN"/>
    <property type="match status" value="1"/>
</dbReference>
<keyword evidence="3" id="KW-1185">Reference proteome</keyword>
<dbReference type="PANTHER" id="PTHR33133">
    <property type="entry name" value="OS08G0107100 PROTEIN-RELATED"/>
    <property type="match status" value="1"/>
</dbReference>
<accession>A0AA41VS09</accession>
<sequence>MTLTIASVYESKPLSYISIVSARILKRLAITFVHVIPLVFLTYTAYLAVLFLFLTVMGTEPKTYVLVLSLIAMILLAIGFGFVFVARAHNIALLNFAGMVSVLEPNTYGSTAIQKSKRLLQVKYLMKVLLVVHYLGTDFFIRISYLVFVYDDMNIIVKVLFISLCAFALAVGYFLGLAAQNLMYHVCTAYDNQVMGKSICDDECVLEREESGKDNRGESDRLEA</sequence>
<keyword evidence="1" id="KW-0812">Transmembrane</keyword>
<comment type="caution">
    <text evidence="2">The sequence shown here is derived from an EMBL/GenBank/DDBJ whole genome shotgun (WGS) entry which is preliminary data.</text>
</comment>
<feature type="transmembrane region" description="Helical" evidence="1">
    <location>
        <begin position="63"/>
        <end position="86"/>
    </location>
</feature>
<gene>
    <name evidence="2" type="ORF">MKW94_030049</name>
</gene>
<keyword evidence="1" id="KW-0472">Membrane</keyword>
<dbReference type="AlphaFoldDB" id="A0AA41VS09"/>
<name>A0AA41VS09_PAPNU</name>
<keyword evidence="1" id="KW-1133">Transmembrane helix</keyword>
<proteinExistence type="predicted"/>
<dbReference type="Proteomes" id="UP001177140">
    <property type="component" value="Unassembled WGS sequence"/>
</dbReference>
<protein>
    <submittedName>
        <fullName evidence="2">Uncharacterized protein</fullName>
    </submittedName>
</protein>
<organism evidence="2 3">
    <name type="scientific">Papaver nudicaule</name>
    <name type="common">Iceland poppy</name>
    <dbReference type="NCBI Taxonomy" id="74823"/>
    <lineage>
        <taxon>Eukaryota</taxon>
        <taxon>Viridiplantae</taxon>
        <taxon>Streptophyta</taxon>
        <taxon>Embryophyta</taxon>
        <taxon>Tracheophyta</taxon>
        <taxon>Spermatophyta</taxon>
        <taxon>Magnoliopsida</taxon>
        <taxon>Ranunculales</taxon>
        <taxon>Papaveraceae</taxon>
        <taxon>Papaveroideae</taxon>
        <taxon>Papaver</taxon>
    </lineage>
</organism>
<feature type="transmembrane region" description="Helical" evidence="1">
    <location>
        <begin position="28"/>
        <end position="57"/>
    </location>
</feature>
<evidence type="ECO:0000313" key="2">
    <source>
        <dbReference type="EMBL" id="MCL7046337.1"/>
    </source>
</evidence>
<reference evidence="2" key="1">
    <citation type="submission" date="2022-03" db="EMBL/GenBank/DDBJ databases">
        <title>A functionally conserved STORR gene fusion in Papaver species that diverged 16.8 million years ago.</title>
        <authorList>
            <person name="Catania T."/>
        </authorList>
    </citation>
    <scope>NUCLEOTIDE SEQUENCE</scope>
    <source>
        <strain evidence="2">S-191538</strain>
    </source>
</reference>
<evidence type="ECO:0000256" key="1">
    <source>
        <dbReference type="SAM" id="Phobius"/>
    </source>
</evidence>